<evidence type="ECO:0000256" key="1">
    <source>
        <dbReference type="ARBA" id="ARBA00023157"/>
    </source>
</evidence>
<sequence length="192" mass="22371">MYYPCPQTFYFATNSTQYLPAFRLGYLQTCIFSINSTQEIKLTINRVNKTSNFGIKVYETKSFPDPYEKDLEGQLAKIERYSPFNSFPLIVTSRTESVSVLISSFDLNNSIIPYEIEFIAVKHECKCGDTYLKADINEWKILYSPEHPKSYCASMNCLWHIEAPEGHHILFNIAEFNTEENQDFALWKDYCT</sequence>
<reference evidence="5" key="1">
    <citation type="submission" date="2022-11" db="UniProtKB">
        <authorList>
            <consortium name="WormBaseParasite"/>
        </authorList>
    </citation>
    <scope>IDENTIFICATION</scope>
</reference>
<keyword evidence="1" id="KW-1015">Disulfide bond</keyword>
<dbReference type="Gene3D" id="2.60.120.290">
    <property type="entry name" value="Spermadhesin, CUB domain"/>
    <property type="match status" value="1"/>
</dbReference>
<dbReference type="Pfam" id="PF00431">
    <property type="entry name" value="CUB"/>
    <property type="match status" value="1"/>
</dbReference>
<proteinExistence type="predicted"/>
<organism evidence="4 5">
    <name type="scientific">Meloidogyne floridensis</name>
    <dbReference type="NCBI Taxonomy" id="298350"/>
    <lineage>
        <taxon>Eukaryota</taxon>
        <taxon>Metazoa</taxon>
        <taxon>Ecdysozoa</taxon>
        <taxon>Nematoda</taxon>
        <taxon>Chromadorea</taxon>
        <taxon>Rhabditida</taxon>
        <taxon>Tylenchina</taxon>
        <taxon>Tylenchomorpha</taxon>
        <taxon>Tylenchoidea</taxon>
        <taxon>Meloidogynidae</taxon>
        <taxon>Meloidogyninae</taxon>
        <taxon>Meloidogyne</taxon>
    </lineage>
</organism>
<feature type="domain" description="CUB" evidence="3">
    <location>
        <begin position="127"/>
        <end position="192"/>
    </location>
</feature>
<accession>A0A915NGN3</accession>
<dbReference type="Proteomes" id="UP000887560">
    <property type="component" value="Unplaced"/>
</dbReference>
<protein>
    <submittedName>
        <fullName evidence="5">CUB domain-containing protein</fullName>
    </submittedName>
</protein>
<dbReference type="CDD" id="cd00041">
    <property type="entry name" value="CUB"/>
    <property type="match status" value="1"/>
</dbReference>
<evidence type="ECO:0000256" key="2">
    <source>
        <dbReference type="PROSITE-ProRule" id="PRU00059"/>
    </source>
</evidence>
<dbReference type="WBParaSite" id="scf7180000416815.g695">
    <property type="protein sequence ID" value="scf7180000416815.g695"/>
    <property type="gene ID" value="scf7180000416815.g695"/>
</dbReference>
<comment type="caution">
    <text evidence="2">Lacks conserved residue(s) required for the propagation of feature annotation.</text>
</comment>
<dbReference type="InterPro" id="IPR035914">
    <property type="entry name" value="Sperma_CUB_dom_sf"/>
</dbReference>
<dbReference type="SUPFAM" id="SSF49854">
    <property type="entry name" value="Spermadhesin, CUB domain"/>
    <property type="match status" value="1"/>
</dbReference>
<keyword evidence="4" id="KW-1185">Reference proteome</keyword>
<dbReference type="AlphaFoldDB" id="A0A915NGN3"/>
<evidence type="ECO:0000259" key="3">
    <source>
        <dbReference type="PROSITE" id="PS01180"/>
    </source>
</evidence>
<name>A0A915NGN3_9BILA</name>
<evidence type="ECO:0000313" key="5">
    <source>
        <dbReference type="WBParaSite" id="scf7180000416815.g695"/>
    </source>
</evidence>
<evidence type="ECO:0000313" key="4">
    <source>
        <dbReference type="Proteomes" id="UP000887560"/>
    </source>
</evidence>
<dbReference type="PROSITE" id="PS01180">
    <property type="entry name" value="CUB"/>
    <property type="match status" value="1"/>
</dbReference>
<dbReference type="InterPro" id="IPR000859">
    <property type="entry name" value="CUB_dom"/>
</dbReference>